<keyword evidence="2" id="KW-1185">Reference proteome</keyword>
<evidence type="ECO:0000313" key="1">
    <source>
        <dbReference type="EMBL" id="EFH62270.1"/>
    </source>
</evidence>
<dbReference type="Proteomes" id="UP000008694">
    <property type="component" value="Unassembled WGS sequence"/>
</dbReference>
<dbReference type="EMBL" id="GL348715">
    <property type="protein sequence ID" value="EFH62270.1"/>
    <property type="molecule type" value="Genomic_DNA"/>
</dbReference>
<sequence>MVKLFLLKHLKRRRLSSPITADRVCCQLDLPSEGAPTTTGKFTDSPTNAINHLLLNVARGI</sequence>
<gene>
    <name evidence="1" type="ORF">ARALYDRAFT_899879</name>
</gene>
<dbReference type="Gramene" id="scaffold_303849.1">
    <property type="protein sequence ID" value="scaffold_303849.1"/>
    <property type="gene ID" value="scaffold_303849.1"/>
</dbReference>
<accession>D7L6E6</accession>
<dbReference type="AlphaFoldDB" id="D7L6E6"/>
<organism evidence="2">
    <name type="scientific">Arabidopsis lyrata subsp. lyrata</name>
    <name type="common">Lyre-leaved rock-cress</name>
    <dbReference type="NCBI Taxonomy" id="81972"/>
    <lineage>
        <taxon>Eukaryota</taxon>
        <taxon>Viridiplantae</taxon>
        <taxon>Streptophyta</taxon>
        <taxon>Embryophyta</taxon>
        <taxon>Tracheophyta</taxon>
        <taxon>Spermatophyta</taxon>
        <taxon>Magnoliopsida</taxon>
        <taxon>eudicotyledons</taxon>
        <taxon>Gunneridae</taxon>
        <taxon>Pentapetalae</taxon>
        <taxon>rosids</taxon>
        <taxon>malvids</taxon>
        <taxon>Brassicales</taxon>
        <taxon>Brassicaceae</taxon>
        <taxon>Camelineae</taxon>
        <taxon>Arabidopsis</taxon>
    </lineage>
</organism>
<reference evidence="2" key="1">
    <citation type="journal article" date="2011" name="Nat. Genet.">
        <title>The Arabidopsis lyrata genome sequence and the basis of rapid genome size change.</title>
        <authorList>
            <person name="Hu T.T."/>
            <person name="Pattyn P."/>
            <person name="Bakker E.G."/>
            <person name="Cao J."/>
            <person name="Cheng J.-F."/>
            <person name="Clark R.M."/>
            <person name="Fahlgren N."/>
            <person name="Fawcett J.A."/>
            <person name="Grimwood J."/>
            <person name="Gundlach H."/>
            <person name="Haberer G."/>
            <person name="Hollister J.D."/>
            <person name="Ossowski S."/>
            <person name="Ottilar R.P."/>
            <person name="Salamov A.A."/>
            <person name="Schneeberger K."/>
            <person name="Spannagl M."/>
            <person name="Wang X."/>
            <person name="Yang L."/>
            <person name="Nasrallah M.E."/>
            <person name="Bergelson J."/>
            <person name="Carrington J.C."/>
            <person name="Gaut B.S."/>
            <person name="Schmutz J."/>
            <person name="Mayer K.F.X."/>
            <person name="Van de Peer Y."/>
            <person name="Grigoriev I.V."/>
            <person name="Nordborg M."/>
            <person name="Weigel D."/>
            <person name="Guo Y.-L."/>
        </authorList>
    </citation>
    <scope>NUCLEOTIDE SEQUENCE [LARGE SCALE GENOMIC DNA]</scope>
    <source>
        <strain evidence="2">cv. MN47</strain>
    </source>
</reference>
<dbReference type="HOGENOM" id="CLU_2925726_0_0_1"/>
<evidence type="ECO:0000313" key="2">
    <source>
        <dbReference type="Proteomes" id="UP000008694"/>
    </source>
</evidence>
<protein>
    <submittedName>
        <fullName evidence="1">Expressed protein</fullName>
    </submittedName>
</protein>
<name>D7L6E6_ARALL</name>
<proteinExistence type="predicted"/>